<dbReference type="RefSeq" id="WP_115578296.1">
    <property type="nucleotide sequence ID" value="NZ_NXLX01000001.1"/>
</dbReference>
<dbReference type="PROSITE" id="PS50231">
    <property type="entry name" value="RICIN_B_LECTIN"/>
    <property type="match status" value="1"/>
</dbReference>
<name>A0A3D8JAS1_9HELI</name>
<dbReference type="Pfam" id="PF07598">
    <property type="entry name" value="DUF1561"/>
    <property type="match status" value="1"/>
</dbReference>
<evidence type="ECO:0000313" key="3">
    <source>
        <dbReference type="Proteomes" id="UP000256695"/>
    </source>
</evidence>
<proteinExistence type="predicted"/>
<sequence>MIFFRKSILMLFTCLLFLTTNLFAKDDKNTIIPAKTNSLVPDKSQTKKISAIPKVIQQPADKPQDRAIRIKAHNGSEYCYAPTFTANESYVSLENCRYQTLARYDVLRRISLHVGRDTWLCLSAPYSVLNKQEEWDYIRLRPCAINDPSQVWYFKDGGFYSKVGNYRIKDYKYYLYISRNPNDYYDHSLIPNMKQWVETKAQVHSLNIKTTIGWYYKDKRNFVGKEIKGSEEPIYFFYNPENKHLFTFNQIEGRFECIISNSTKTSSWNWISTDMCLDTDSANNLKWDMVYQADLGSAFLDSNQHILRTPRYGPNWGSLYTVNSSYIQQDVTNHPTSYFVLDPFLRTYYKFLGGNLSKNLDYCPSPGANKIKTNPVKFPSDYNFDEDWLRLLYSIGISTDFQNPERTSVGGCGVCFLQTMEMIYQLLGMYPNLPVTPHLFAYNPNTDPFISFHSLFPNLFTNYQYFAYVQGFSLFEGEDILDRTMRVVRGTLDMTLGQYDFVYNGLARDESSINNEIQRILSAPSGSTWMVISFRRDETGTLGAHIQPVLSSSQGVRVVPVNLAEIDYETFVGGMAPTRDPAMIRMHLADGRNLVAISAIQVTPRNAFEGNLSALLSFYDCSGDGASARGSLTPLNSQTLNQCESGFCQ</sequence>
<protein>
    <submittedName>
        <fullName evidence="2">Uncharacterized protein</fullName>
    </submittedName>
</protein>
<evidence type="ECO:0000313" key="2">
    <source>
        <dbReference type="EMBL" id="RDU74587.1"/>
    </source>
</evidence>
<organism evidence="2 3">
    <name type="scientific">Helicobacter anseris</name>
    <dbReference type="NCBI Taxonomy" id="375926"/>
    <lineage>
        <taxon>Bacteria</taxon>
        <taxon>Pseudomonadati</taxon>
        <taxon>Campylobacterota</taxon>
        <taxon>Epsilonproteobacteria</taxon>
        <taxon>Campylobacterales</taxon>
        <taxon>Helicobacteraceae</taxon>
        <taxon>Helicobacter</taxon>
    </lineage>
</organism>
<dbReference type="Proteomes" id="UP000256695">
    <property type="component" value="Unassembled WGS sequence"/>
</dbReference>
<dbReference type="EMBL" id="NXLX01000001">
    <property type="protein sequence ID" value="RDU74587.1"/>
    <property type="molecule type" value="Genomic_DNA"/>
</dbReference>
<accession>A0A3D8JAS1</accession>
<dbReference type="AlphaFoldDB" id="A0A3D8JAS1"/>
<dbReference type="InterPro" id="IPR011455">
    <property type="entry name" value="DUF1561"/>
</dbReference>
<feature type="chain" id="PRO_5017712230" evidence="1">
    <location>
        <begin position="25"/>
        <end position="649"/>
    </location>
</feature>
<evidence type="ECO:0000256" key="1">
    <source>
        <dbReference type="SAM" id="SignalP"/>
    </source>
</evidence>
<keyword evidence="3" id="KW-1185">Reference proteome</keyword>
<reference evidence="2 3" key="1">
    <citation type="submission" date="2018-04" db="EMBL/GenBank/DDBJ databases">
        <title>Novel Campyloabacter and Helicobacter Species and Strains.</title>
        <authorList>
            <person name="Mannion A.J."/>
            <person name="Shen Z."/>
            <person name="Fox J.G."/>
        </authorList>
    </citation>
    <scope>NUCLEOTIDE SEQUENCE [LARGE SCALE GENOMIC DNA]</scope>
    <source>
        <strain evidence="2 3">MIT 04-9362</strain>
    </source>
</reference>
<comment type="caution">
    <text evidence="2">The sequence shown here is derived from an EMBL/GenBank/DDBJ whole genome shotgun (WGS) entry which is preliminary data.</text>
</comment>
<feature type="signal peptide" evidence="1">
    <location>
        <begin position="1"/>
        <end position="24"/>
    </location>
</feature>
<keyword evidence="1" id="KW-0732">Signal</keyword>
<gene>
    <name evidence="2" type="ORF">CQA57_00625</name>
</gene>
<dbReference type="OrthoDB" id="5313874at2"/>